<proteinExistence type="predicted"/>
<dbReference type="SUPFAM" id="SSF55486">
    <property type="entry name" value="Metalloproteases ('zincins'), catalytic domain"/>
    <property type="match status" value="1"/>
</dbReference>
<feature type="region of interest" description="Disordered" evidence="1">
    <location>
        <begin position="67"/>
        <end position="87"/>
    </location>
</feature>
<name>A0A7W6WBR1_9PROT</name>
<sequence>MYYARPGVDGPERHIQYDQRLEGRDRDNVIAHEVGHAIDRIAQERTGIPLTGSIKQFNALYHVQNSGGARTSVTDPPSRQTRPEHLGYRGDSISREKMAEGMRLYLQNPAYIKEHFPNAARRIREYVNTDPRLNRTIQFNEIGAPLGLGALGASGLAPRDHTLEEEDEDERGLWGWR</sequence>
<feature type="region of interest" description="Disordered" evidence="1">
    <location>
        <begin position="156"/>
        <end position="177"/>
    </location>
</feature>
<organism evidence="2 3">
    <name type="scientific">Roseospira visakhapatnamensis</name>
    <dbReference type="NCBI Taxonomy" id="390880"/>
    <lineage>
        <taxon>Bacteria</taxon>
        <taxon>Pseudomonadati</taxon>
        <taxon>Pseudomonadota</taxon>
        <taxon>Alphaproteobacteria</taxon>
        <taxon>Rhodospirillales</taxon>
        <taxon>Rhodospirillaceae</taxon>
        <taxon>Roseospira</taxon>
    </lineage>
</organism>
<gene>
    <name evidence="2" type="ORF">GGD89_003943</name>
</gene>
<evidence type="ECO:0000256" key="1">
    <source>
        <dbReference type="SAM" id="MobiDB-lite"/>
    </source>
</evidence>
<protein>
    <submittedName>
        <fullName evidence="2">Mlc titration factor MtfA (PtsG expression regulator)</fullName>
    </submittedName>
</protein>
<keyword evidence="3" id="KW-1185">Reference proteome</keyword>
<accession>A0A7W6WBR1</accession>
<dbReference type="InterPro" id="IPR024079">
    <property type="entry name" value="MetalloPept_cat_dom_sf"/>
</dbReference>
<reference evidence="2 3" key="1">
    <citation type="submission" date="2020-08" db="EMBL/GenBank/DDBJ databases">
        <title>Genome sequencing of Purple Non-Sulfur Bacteria from various extreme environments.</title>
        <authorList>
            <person name="Mayer M."/>
        </authorList>
    </citation>
    <scope>NUCLEOTIDE SEQUENCE [LARGE SCALE GENOMIC DNA]</scope>
    <source>
        <strain evidence="2 3">JA131</strain>
    </source>
</reference>
<evidence type="ECO:0000313" key="2">
    <source>
        <dbReference type="EMBL" id="MBB4268279.1"/>
    </source>
</evidence>
<dbReference type="GO" id="GO:0008237">
    <property type="term" value="F:metallopeptidase activity"/>
    <property type="evidence" value="ECO:0007669"/>
    <property type="project" value="InterPro"/>
</dbReference>
<evidence type="ECO:0000313" key="3">
    <source>
        <dbReference type="Proteomes" id="UP000554286"/>
    </source>
</evidence>
<comment type="caution">
    <text evidence="2">The sequence shown here is derived from an EMBL/GenBank/DDBJ whole genome shotgun (WGS) entry which is preliminary data.</text>
</comment>
<dbReference type="Gene3D" id="3.40.390.10">
    <property type="entry name" value="Collagenase (Catalytic Domain)"/>
    <property type="match status" value="1"/>
</dbReference>
<dbReference type="AlphaFoldDB" id="A0A7W6WBR1"/>
<dbReference type="EMBL" id="JACIGK010000076">
    <property type="protein sequence ID" value="MBB4268279.1"/>
    <property type="molecule type" value="Genomic_DNA"/>
</dbReference>
<feature type="compositionally biased region" description="Polar residues" evidence="1">
    <location>
        <begin position="67"/>
        <end position="80"/>
    </location>
</feature>
<dbReference type="Proteomes" id="UP000554286">
    <property type="component" value="Unassembled WGS sequence"/>
</dbReference>